<dbReference type="EMBL" id="APRJ01000010">
    <property type="protein sequence ID" value="ENW87663.1"/>
    <property type="molecule type" value="Genomic_DNA"/>
</dbReference>
<organism evidence="1 2">
    <name type="scientific">Acinetobacter pseudolwoffii</name>
    <dbReference type="NCBI Taxonomy" id="2053287"/>
    <lineage>
        <taxon>Bacteria</taxon>
        <taxon>Pseudomonadati</taxon>
        <taxon>Pseudomonadota</taxon>
        <taxon>Gammaproteobacteria</taxon>
        <taxon>Moraxellales</taxon>
        <taxon>Moraxellaceae</taxon>
        <taxon>Acinetobacter</taxon>
    </lineage>
</organism>
<dbReference type="HOGENOM" id="CLU_214702_0_0_6"/>
<evidence type="ECO:0000313" key="2">
    <source>
        <dbReference type="Proteomes" id="UP000023774"/>
    </source>
</evidence>
<dbReference type="Proteomes" id="UP000023774">
    <property type="component" value="Unassembled WGS sequence"/>
</dbReference>
<sequence>MASKLLSLIKTKVSPVLTVETQTKSLLGGLFGGTT</sequence>
<accession>N9KUH8</accession>
<proteinExistence type="predicted"/>
<name>N9KUH8_9GAMM</name>
<keyword evidence="2" id="KW-1185">Reference proteome</keyword>
<gene>
    <name evidence="1" type="ORF">F906_00905</name>
</gene>
<protein>
    <submittedName>
        <fullName evidence="1">Uncharacterized protein</fullName>
    </submittedName>
</protein>
<reference evidence="1 2" key="1">
    <citation type="submission" date="2013-02" db="EMBL/GenBank/DDBJ databases">
        <title>The Genome Sequence of Acinetobacter sp. NIPH 713.</title>
        <authorList>
            <consortium name="The Broad Institute Genome Sequencing Platform"/>
            <consortium name="The Broad Institute Genome Sequencing Center for Infectious Disease"/>
            <person name="Cerqueira G."/>
            <person name="Feldgarden M."/>
            <person name="Courvalin P."/>
            <person name="Perichon B."/>
            <person name="Grillot-Courvalin C."/>
            <person name="Clermont D."/>
            <person name="Rocha E."/>
            <person name="Yoon E.-J."/>
            <person name="Nemec A."/>
            <person name="Walker B."/>
            <person name="Young S.K."/>
            <person name="Zeng Q."/>
            <person name="Gargeya S."/>
            <person name="Fitzgerald M."/>
            <person name="Haas B."/>
            <person name="Abouelleil A."/>
            <person name="Alvarado L."/>
            <person name="Arachchi H.M."/>
            <person name="Berlin A.M."/>
            <person name="Chapman S.B."/>
            <person name="Dewar J."/>
            <person name="Goldberg J."/>
            <person name="Griggs A."/>
            <person name="Gujja S."/>
            <person name="Hansen M."/>
            <person name="Howarth C."/>
            <person name="Imamovic A."/>
            <person name="Larimer J."/>
            <person name="McCowan C."/>
            <person name="Murphy C."/>
            <person name="Neiman D."/>
            <person name="Pearson M."/>
            <person name="Priest M."/>
            <person name="Roberts A."/>
            <person name="Saif S."/>
            <person name="Shea T."/>
            <person name="Sisk P."/>
            <person name="Sykes S."/>
            <person name="Wortman J."/>
            <person name="Nusbaum C."/>
            <person name="Birren B."/>
        </authorList>
    </citation>
    <scope>NUCLEOTIDE SEQUENCE [LARGE SCALE GENOMIC DNA]</scope>
    <source>
        <strain evidence="1 2">NIPH 713</strain>
    </source>
</reference>
<dbReference type="AlphaFoldDB" id="N9KUH8"/>
<evidence type="ECO:0000313" key="1">
    <source>
        <dbReference type="EMBL" id="ENW87663.1"/>
    </source>
</evidence>
<comment type="caution">
    <text evidence="1">The sequence shown here is derived from an EMBL/GenBank/DDBJ whole genome shotgun (WGS) entry which is preliminary data.</text>
</comment>